<feature type="transmembrane region" description="Helical" evidence="8">
    <location>
        <begin position="332"/>
        <end position="351"/>
    </location>
</feature>
<feature type="transmembrane region" description="Helical" evidence="8">
    <location>
        <begin position="403"/>
        <end position="423"/>
    </location>
</feature>
<accession>A0A2T2NWW6</accession>
<evidence type="ECO:0000256" key="1">
    <source>
        <dbReference type="ARBA" id="ARBA00004141"/>
    </source>
</evidence>
<organism evidence="10 11">
    <name type="scientific">Corynespora cassiicola Philippines</name>
    <dbReference type="NCBI Taxonomy" id="1448308"/>
    <lineage>
        <taxon>Eukaryota</taxon>
        <taxon>Fungi</taxon>
        <taxon>Dikarya</taxon>
        <taxon>Ascomycota</taxon>
        <taxon>Pezizomycotina</taxon>
        <taxon>Dothideomycetes</taxon>
        <taxon>Pleosporomycetidae</taxon>
        <taxon>Pleosporales</taxon>
        <taxon>Corynesporascaceae</taxon>
        <taxon>Corynespora</taxon>
    </lineage>
</organism>
<feature type="transmembrane region" description="Helical" evidence="8">
    <location>
        <begin position="363"/>
        <end position="382"/>
    </location>
</feature>
<evidence type="ECO:0000259" key="9">
    <source>
        <dbReference type="PROSITE" id="PS50850"/>
    </source>
</evidence>
<keyword evidence="3 7" id="KW-0813">Transport</keyword>
<dbReference type="OrthoDB" id="6612291at2759"/>
<feature type="transmembrane region" description="Helical" evidence="8">
    <location>
        <begin position="308"/>
        <end position="325"/>
    </location>
</feature>
<keyword evidence="5 8" id="KW-1133">Transmembrane helix</keyword>
<evidence type="ECO:0000256" key="2">
    <source>
        <dbReference type="ARBA" id="ARBA00010992"/>
    </source>
</evidence>
<comment type="similarity">
    <text evidence="2 7">Belongs to the major facilitator superfamily. Sugar transporter (TC 2.A.1.1) family.</text>
</comment>
<dbReference type="NCBIfam" id="TIGR00879">
    <property type="entry name" value="SP"/>
    <property type="match status" value="1"/>
</dbReference>
<feature type="transmembrane region" description="Helical" evidence="8">
    <location>
        <begin position="151"/>
        <end position="171"/>
    </location>
</feature>
<proteinExistence type="inferred from homology"/>
<dbReference type="InterPro" id="IPR003663">
    <property type="entry name" value="Sugar/inositol_transpt"/>
</dbReference>
<dbReference type="Gene3D" id="1.20.1250.20">
    <property type="entry name" value="MFS general substrate transporter like domains"/>
    <property type="match status" value="1"/>
</dbReference>
<dbReference type="Proteomes" id="UP000240883">
    <property type="component" value="Unassembled WGS sequence"/>
</dbReference>
<evidence type="ECO:0000313" key="11">
    <source>
        <dbReference type="Proteomes" id="UP000240883"/>
    </source>
</evidence>
<dbReference type="InterPro" id="IPR050360">
    <property type="entry name" value="MFS_Sugar_Transporters"/>
</dbReference>
<evidence type="ECO:0000256" key="3">
    <source>
        <dbReference type="ARBA" id="ARBA00022448"/>
    </source>
</evidence>
<feature type="transmembrane region" description="Helical" evidence="8">
    <location>
        <begin position="183"/>
        <end position="204"/>
    </location>
</feature>
<dbReference type="InterPro" id="IPR020846">
    <property type="entry name" value="MFS_dom"/>
</dbReference>
<comment type="subcellular location">
    <subcellularLocation>
        <location evidence="1">Membrane</location>
        <topology evidence="1">Multi-pass membrane protein</topology>
    </subcellularLocation>
</comment>
<dbReference type="PROSITE" id="PS50850">
    <property type="entry name" value="MFS"/>
    <property type="match status" value="1"/>
</dbReference>
<dbReference type="Pfam" id="PF00083">
    <property type="entry name" value="Sugar_tr"/>
    <property type="match status" value="1"/>
</dbReference>
<gene>
    <name evidence="10" type="ORF">BS50DRAFT_547685</name>
</gene>
<feature type="domain" description="Major facilitator superfamily (MFS) profile" evidence="9">
    <location>
        <begin position="16"/>
        <end position="457"/>
    </location>
</feature>
<sequence>MVLSQLRCFNTRLALGCLLIAISSFNYGFDNQAFATTQAMDSFDRRFGVYSEKSKTYILEPSWLSLFNSLNYIGFAFGVLVGSFVAARFGRRWCMFSMSVYALVTATIAVTSRNRDQIMAARVLNYVYVGMELAVVPAFQSEIVPAPARGFIVGSYQLSLIVGGFVINAVCKGTSTIQDDRAWRIPLGLFYIVPSIVLSLIFFVPESPRWLLMNGREDEAWRNLTLLRQGKFTEEEIKHEFRELQAALENEVEKGNFKEIFQGVNFKRTTLVVFVNFFQQATGQAFASQYGTIYIKSLGTINPFDMNLVNAAINIVSISVNLAIVDKVGRRPLLLLGAAIQTAALMTMGGLGTPETITPSIKIGIVSTMAVMITGFSIGWAPSTHVVTTELPALKLRDDTLRVGFFVNVAMNFVVNFSIPYLLNDQYAGLQSKVGFIFGSLAFLCFIFTYFFIPECKGKTLEQVDWLFHQKVPLRNFGSYEVPDLVNQQRDEDSDFQEDHTISQKVANV</sequence>
<dbReference type="PANTHER" id="PTHR48022">
    <property type="entry name" value="PLASTIDIC GLUCOSE TRANSPORTER 4"/>
    <property type="match status" value="1"/>
</dbReference>
<dbReference type="SUPFAM" id="SSF103473">
    <property type="entry name" value="MFS general substrate transporter"/>
    <property type="match status" value="1"/>
</dbReference>
<dbReference type="PANTHER" id="PTHR48022:SF10">
    <property type="entry name" value="MAJOR FACILITATOR SUPERFAMILY (MFS) PROFILE DOMAIN-CONTAINING PROTEIN"/>
    <property type="match status" value="1"/>
</dbReference>
<dbReference type="InterPro" id="IPR036259">
    <property type="entry name" value="MFS_trans_sf"/>
</dbReference>
<dbReference type="AlphaFoldDB" id="A0A2T2NWW6"/>
<reference evidence="10 11" key="1">
    <citation type="journal article" date="2018" name="Front. Microbiol.">
        <title>Genome-Wide Analysis of Corynespora cassiicola Leaf Fall Disease Putative Effectors.</title>
        <authorList>
            <person name="Lopez D."/>
            <person name="Ribeiro S."/>
            <person name="Label P."/>
            <person name="Fumanal B."/>
            <person name="Venisse J.S."/>
            <person name="Kohler A."/>
            <person name="de Oliveira R.R."/>
            <person name="Labutti K."/>
            <person name="Lipzen A."/>
            <person name="Lail K."/>
            <person name="Bauer D."/>
            <person name="Ohm R.A."/>
            <person name="Barry K.W."/>
            <person name="Spatafora J."/>
            <person name="Grigoriev I.V."/>
            <person name="Martin F.M."/>
            <person name="Pujade-Renaud V."/>
        </authorList>
    </citation>
    <scope>NUCLEOTIDE SEQUENCE [LARGE SCALE GENOMIC DNA]</scope>
    <source>
        <strain evidence="10 11">Philippines</strain>
    </source>
</reference>
<evidence type="ECO:0000256" key="5">
    <source>
        <dbReference type="ARBA" id="ARBA00022989"/>
    </source>
</evidence>
<protein>
    <submittedName>
        <fullName evidence="10">Putative sugar transporter</fullName>
    </submittedName>
</protein>
<dbReference type="GO" id="GO:0005351">
    <property type="term" value="F:carbohydrate:proton symporter activity"/>
    <property type="evidence" value="ECO:0007669"/>
    <property type="project" value="TreeGrafter"/>
</dbReference>
<evidence type="ECO:0000313" key="10">
    <source>
        <dbReference type="EMBL" id="PSN69912.1"/>
    </source>
</evidence>
<keyword evidence="11" id="KW-1185">Reference proteome</keyword>
<dbReference type="EMBL" id="KZ678132">
    <property type="protein sequence ID" value="PSN69912.1"/>
    <property type="molecule type" value="Genomic_DNA"/>
</dbReference>
<dbReference type="InterPro" id="IPR005828">
    <property type="entry name" value="MFS_sugar_transport-like"/>
</dbReference>
<feature type="transmembrane region" description="Helical" evidence="8">
    <location>
        <begin position="435"/>
        <end position="453"/>
    </location>
</feature>
<evidence type="ECO:0000256" key="7">
    <source>
        <dbReference type="RuleBase" id="RU003346"/>
    </source>
</evidence>
<keyword evidence="4 8" id="KW-0812">Transmembrane</keyword>
<feature type="transmembrane region" description="Helical" evidence="8">
    <location>
        <begin position="69"/>
        <end position="89"/>
    </location>
</feature>
<dbReference type="FunFam" id="1.20.1250.20:FF:000078">
    <property type="entry name" value="MFS maltose transporter, putative"/>
    <property type="match status" value="1"/>
</dbReference>
<evidence type="ECO:0000256" key="8">
    <source>
        <dbReference type="SAM" id="Phobius"/>
    </source>
</evidence>
<name>A0A2T2NWW6_CORCC</name>
<evidence type="ECO:0000256" key="6">
    <source>
        <dbReference type="ARBA" id="ARBA00023136"/>
    </source>
</evidence>
<keyword evidence="6 8" id="KW-0472">Membrane</keyword>
<dbReference type="GO" id="GO:0016020">
    <property type="term" value="C:membrane"/>
    <property type="evidence" value="ECO:0007669"/>
    <property type="project" value="UniProtKB-SubCell"/>
</dbReference>
<evidence type="ECO:0000256" key="4">
    <source>
        <dbReference type="ARBA" id="ARBA00022692"/>
    </source>
</evidence>
<keyword evidence="10" id="KW-0762">Sugar transport</keyword>
<feature type="transmembrane region" description="Helical" evidence="8">
    <location>
        <begin position="123"/>
        <end position="139"/>
    </location>
</feature>